<name>A0A8J3LKX0_9ACTN</name>
<gene>
    <name evidence="1" type="ORF">Pfl04_29210</name>
</gene>
<dbReference type="AlphaFoldDB" id="A0A8J3LKX0"/>
<evidence type="ECO:0000313" key="1">
    <source>
        <dbReference type="EMBL" id="GIG74517.1"/>
    </source>
</evidence>
<dbReference type="EMBL" id="BONU01000019">
    <property type="protein sequence ID" value="GIG74517.1"/>
    <property type="molecule type" value="Genomic_DNA"/>
</dbReference>
<proteinExistence type="predicted"/>
<sequence>MSNPLVAPAHTSTTWYTGLGLVEDAAQIAEGIQNDSWVDGTLGAVGGSLDTLAMVVDPLGSLVAWGVSWLMEHVRPLKEALDWLAGNPDEISAHAATWENVARFTREARQQYADGINSETAYWVGESGDAYRAHSGMHLSVMDGISTAAHGISYAVQGAGLLVAMVRGIVRDLIAQVVGTLAARLPQWLAAEGLTLGLATPVVIGQVSALVSQWANKIQRFVRALLNSLRRLQPLLHRLGEILTELKHLLDTLARSNPFKRGGGAEGFRDPLAPHSRETYQYNMVEDPGPLAEIRGTPAANFAGGRYDAVSLPEDRVFYRGGDSQGSPLGQWFSIEPPRSVAEVRIDTAVRPQWINPKTGEWGGTSPVDTVYAVKIPAGTTVYPGPVANQGGMYVGGGHQVFIPEPWKNKDVEPVGSEPLP</sequence>
<evidence type="ECO:0008006" key="3">
    <source>
        <dbReference type="Google" id="ProtNLM"/>
    </source>
</evidence>
<protein>
    <recommendedName>
        <fullName evidence="3">WXG100 family type VII secretion target</fullName>
    </recommendedName>
</protein>
<comment type="caution">
    <text evidence="1">The sequence shown here is derived from an EMBL/GenBank/DDBJ whole genome shotgun (WGS) entry which is preliminary data.</text>
</comment>
<dbReference type="Proteomes" id="UP000653674">
    <property type="component" value="Unassembled WGS sequence"/>
</dbReference>
<keyword evidence="2" id="KW-1185">Reference proteome</keyword>
<accession>A0A8J3LKX0</accession>
<reference evidence="1" key="1">
    <citation type="submission" date="2021-01" db="EMBL/GenBank/DDBJ databases">
        <title>Whole genome shotgun sequence of Planosporangium flavigriseum NBRC 105377.</title>
        <authorList>
            <person name="Komaki H."/>
            <person name="Tamura T."/>
        </authorList>
    </citation>
    <scope>NUCLEOTIDE SEQUENCE</scope>
    <source>
        <strain evidence="1">NBRC 105377</strain>
    </source>
</reference>
<organism evidence="1 2">
    <name type="scientific">Planosporangium flavigriseum</name>
    <dbReference type="NCBI Taxonomy" id="373681"/>
    <lineage>
        <taxon>Bacteria</taxon>
        <taxon>Bacillati</taxon>
        <taxon>Actinomycetota</taxon>
        <taxon>Actinomycetes</taxon>
        <taxon>Micromonosporales</taxon>
        <taxon>Micromonosporaceae</taxon>
        <taxon>Planosporangium</taxon>
    </lineage>
</organism>
<evidence type="ECO:0000313" key="2">
    <source>
        <dbReference type="Proteomes" id="UP000653674"/>
    </source>
</evidence>